<protein>
    <recommendedName>
        <fullName evidence="2">Glycolipid transfer protein domain-containing protein</fullName>
    </recommendedName>
</protein>
<evidence type="ECO:0000259" key="2">
    <source>
        <dbReference type="Pfam" id="PF08718"/>
    </source>
</evidence>
<dbReference type="GO" id="GO:0016020">
    <property type="term" value="C:membrane"/>
    <property type="evidence" value="ECO:0007669"/>
    <property type="project" value="TreeGrafter"/>
</dbReference>
<dbReference type="GO" id="GO:1902388">
    <property type="term" value="F:ceramide 1-phosphate transfer activity"/>
    <property type="evidence" value="ECO:0007669"/>
    <property type="project" value="TreeGrafter"/>
</dbReference>
<dbReference type="GO" id="GO:1902387">
    <property type="term" value="F:ceramide 1-phosphate binding"/>
    <property type="evidence" value="ECO:0007669"/>
    <property type="project" value="TreeGrafter"/>
</dbReference>
<dbReference type="AlphaFoldDB" id="A0AAW1DD39"/>
<evidence type="ECO:0000256" key="1">
    <source>
        <dbReference type="ARBA" id="ARBA00007148"/>
    </source>
</evidence>
<evidence type="ECO:0000313" key="3">
    <source>
        <dbReference type="EMBL" id="KAK9508025.1"/>
    </source>
</evidence>
<dbReference type="FunFam" id="1.10.3520.10:FF:000002">
    <property type="entry name" value="Ceramide-1-phosphate transfer protein"/>
    <property type="match status" value="1"/>
</dbReference>
<comment type="similarity">
    <text evidence="1">Belongs to the GLTP family.</text>
</comment>
<dbReference type="GO" id="GO:0032691">
    <property type="term" value="P:negative regulation of interleukin-1 beta production"/>
    <property type="evidence" value="ECO:0007669"/>
    <property type="project" value="UniProtKB-ARBA"/>
</dbReference>
<proteinExistence type="inferred from homology"/>
<dbReference type="EMBL" id="JAPXFL010000004">
    <property type="protein sequence ID" value="KAK9508025.1"/>
    <property type="molecule type" value="Genomic_DNA"/>
</dbReference>
<dbReference type="Proteomes" id="UP001461498">
    <property type="component" value="Unassembled WGS sequence"/>
</dbReference>
<dbReference type="InterPro" id="IPR036497">
    <property type="entry name" value="GLTP_sf"/>
</dbReference>
<evidence type="ECO:0000313" key="4">
    <source>
        <dbReference type="Proteomes" id="UP001461498"/>
    </source>
</evidence>
<comment type="caution">
    <text evidence="3">The sequence shown here is derived from an EMBL/GenBank/DDBJ whole genome shotgun (WGS) entry which is preliminary data.</text>
</comment>
<dbReference type="PANTHER" id="PTHR10219:SF43">
    <property type="entry name" value="GLYCOLIPID TRANSFER PROTEIN DOMAIN-CONTAINING PROTEIN"/>
    <property type="match status" value="1"/>
</dbReference>
<organism evidence="3 4">
    <name type="scientific">Rhynocoris fuscipes</name>
    <dbReference type="NCBI Taxonomy" id="488301"/>
    <lineage>
        <taxon>Eukaryota</taxon>
        <taxon>Metazoa</taxon>
        <taxon>Ecdysozoa</taxon>
        <taxon>Arthropoda</taxon>
        <taxon>Hexapoda</taxon>
        <taxon>Insecta</taxon>
        <taxon>Pterygota</taxon>
        <taxon>Neoptera</taxon>
        <taxon>Paraneoptera</taxon>
        <taxon>Hemiptera</taxon>
        <taxon>Heteroptera</taxon>
        <taxon>Panheteroptera</taxon>
        <taxon>Cimicomorpha</taxon>
        <taxon>Reduviidae</taxon>
        <taxon>Harpactorinae</taxon>
        <taxon>Harpactorini</taxon>
        <taxon>Rhynocoris</taxon>
    </lineage>
</organism>
<dbReference type="SUPFAM" id="SSF110004">
    <property type="entry name" value="Glycolipid transfer protein, GLTP"/>
    <property type="match status" value="1"/>
</dbReference>
<keyword evidence="4" id="KW-1185">Reference proteome</keyword>
<reference evidence="3 4" key="1">
    <citation type="submission" date="2022-12" db="EMBL/GenBank/DDBJ databases">
        <title>Chromosome-level genome assembly of true bugs.</title>
        <authorList>
            <person name="Ma L."/>
            <person name="Li H."/>
        </authorList>
    </citation>
    <scope>NUCLEOTIDE SEQUENCE [LARGE SCALE GENOMIC DNA]</scope>
    <source>
        <strain evidence="3">Lab_2022b</strain>
    </source>
</reference>
<dbReference type="GO" id="GO:0005829">
    <property type="term" value="C:cytosol"/>
    <property type="evidence" value="ECO:0007669"/>
    <property type="project" value="TreeGrafter"/>
</dbReference>
<feature type="domain" description="Glycolipid transfer protein" evidence="2">
    <location>
        <begin position="45"/>
        <end position="188"/>
    </location>
</feature>
<sequence length="230" mass="26532">MSEITNNMHGNNYHGNINRDQNYKFCNLRLVSESLESCLLDGEDIHLGHYLDAYRELKKFCTLMGSVFGFVASEIEHKTGILEEYRKNDECGNFLTMKSMIEYEKTEGLSRNDNYTSGCRTLLLLNRGLDFLRKFLERTSKLNLNESTKHAAKESYEETLANHHVWYVRTGARIAMLTMPSKQNLLDYVLGPGDQQTYMLQYLPSVLTAANRVHHRTHTTLQNNNLLNLA</sequence>
<dbReference type="InterPro" id="IPR014830">
    <property type="entry name" value="Glycolipid_transfer_prot_dom"/>
</dbReference>
<dbReference type="Pfam" id="PF08718">
    <property type="entry name" value="GLTP"/>
    <property type="match status" value="1"/>
</dbReference>
<dbReference type="Gene3D" id="1.10.3520.10">
    <property type="entry name" value="Glycolipid transfer protein"/>
    <property type="match status" value="1"/>
</dbReference>
<dbReference type="PANTHER" id="PTHR10219">
    <property type="entry name" value="GLYCOLIPID TRANSFER PROTEIN-RELATED"/>
    <property type="match status" value="1"/>
</dbReference>
<name>A0AAW1DD39_9HEMI</name>
<accession>A0AAW1DD39</accession>
<gene>
    <name evidence="3" type="ORF">O3M35_007776</name>
</gene>